<dbReference type="STRING" id="407022.SAMN05661044_02747"/>
<dbReference type="Proteomes" id="UP000199421">
    <property type="component" value="Unassembled WGS sequence"/>
</dbReference>
<evidence type="ECO:0000313" key="2">
    <source>
        <dbReference type="Proteomes" id="UP000199421"/>
    </source>
</evidence>
<proteinExistence type="predicted"/>
<evidence type="ECO:0000313" key="1">
    <source>
        <dbReference type="EMBL" id="SEL52094.1"/>
    </source>
</evidence>
<keyword evidence="2" id="KW-1185">Reference proteome</keyword>
<dbReference type="RefSeq" id="WP_093325201.1">
    <property type="nucleotide sequence ID" value="NZ_FOAF01000002.1"/>
</dbReference>
<protein>
    <submittedName>
        <fullName evidence="1">Uncharacterized protein</fullName>
    </submittedName>
</protein>
<dbReference type="EMBL" id="FOAF01000002">
    <property type="protein sequence ID" value="SEL52094.1"/>
    <property type="molecule type" value="Genomic_DNA"/>
</dbReference>
<dbReference type="AlphaFoldDB" id="A0A1H7QWM2"/>
<reference evidence="2" key="1">
    <citation type="submission" date="2016-10" db="EMBL/GenBank/DDBJ databases">
        <authorList>
            <person name="Varghese N."/>
            <person name="Submissions S."/>
        </authorList>
    </citation>
    <scope>NUCLEOTIDE SEQUENCE [LARGE SCALE GENOMIC DNA]</scope>
    <source>
        <strain evidence="2">DSM 18733</strain>
    </source>
</reference>
<accession>A0A1H7QWM2</accession>
<sequence>MKSKLKEGKTSMVNSTDLLNRAYKPLLKRFKEIGVVKHWGQESKHELFFQKLSTGERALFSFLYFYEHAVLSGGDLYVYSVFYHENKWWRHLEEALHYFKLPEMIYIIETIKSLLMVDCSGRNSLVLYAFKQIHLEFRLEERRNYEYIATIVKQNMIDFPLLKRARRSVKKSHDIVVSIS</sequence>
<organism evidence="1 2">
    <name type="scientific">Olivibacter domesticus</name>
    <name type="common">Pseudosphingobacterium domesticum</name>
    <dbReference type="NCBI Taxonomy" id="407022"/>
    <lineage>
        <taxon>Bacteria</taxon>
        <taxon>Pseudomonadati</taxon>
        <taxon>Bacteroidota</taxon>
        <taxon>Sphingobacteriia</taxon>
        <taxon>Sphingobacteriales</taxon>
        <taxon>Sphingobacteriaceae</taxon>
        <taxon>Olivibacter</taxon>
    </lineage>
</organism>
<name>A0A1H7QWM2_OLID1</name>
<gene>
    <name evidence="1" type="ORF">SAMN05661044_02747</name>
</gene>